<organism evidence="2 3">
    <name type="scientific">Flavonifractor plautii</name>
    <name type="common">Fusobacterium plautii</name>
    <dbReference type="NCBI Taxonomy" id="292800"/>
    <lineage>
        <taxon>Bacteria</taxon>
        <taxon>Bacillati</taxon>
        <taxon>Bacillota</taxon>
        <taxon>Clostridia</taxon>
        <taxon>Eubacteriales</taxon>
        <taxon>Oscillospiraceae</taxon>
        <taxon>Flavonifractor</taxon>
    </lineage>
</organism>
<evidence type="ECO:0008006" key="4">
    <source>
        <dbReference type="Google" id="ProtNLM"/>
    </source>
</evidence>
<accession>A0AAX1KJZ4</accession>
<dbReference type="KEGG" id="fpla:A4U99_07705"/>
<gene>
    <name evidence="2" type="ORF">I5Q84_01765</name>
</gene>
<protein>
    <recommendedName>
        <fullName evidence="4">Large polyvalent protein-associated domain-containing protein</fullName>
    </recommendedName>
</protein>
<evidence type="ECO:0000256" key="1">
    <source>
        <dbReference type="SAM" id="MobiDB-lite"/>
    </source>
</evidence>
<evidence type="ECO:0000313" key="3">
    <source>
        <dbReference type="Proteomes" id="UP000595792"/>
    </source>
</evidence>
<feature type="region of interest" description="Disordered" evidence="1">
    <location>
        <begin position="171"/>
        <end position="193"/>
    </location>
</feature>
<dbReference type="EMBL" id="CP065315">
    <property type="protein sequence ID" value="QQR06259.1"/>
    <property type="molecule type" value="Genomic_DNA"/>
</dbReference>
<name>A0AAX1KJZ4_FLAPL</name>
<reference evidence="2 3" key="1">
    <citation type="submission" date="2020-11" db="EMBL/GenBank/DDBJ databases">
        <title>Closed and high quality bacterial genomes of the OMM12 community.</title>
        <authorList>
            <person name="Marbouty M."/>
            <person name="Lamy-Besnier Q."/>
            <person name="Debarbieux L."/>
            <person name="Koszul R."/>
        </authorList>
    </citation>
    <scope>NUCLEOTIDE SEQUENCE [LARGE SCALE GENOMIC DNA]</scope>
    <source>
        <strain evidence="2 3">YL31</strain>
    </source>
</reference>
<proteinExistence type="predicted"/>
<dbReference type="Proteomes" id="UP000595792">
    <property type="component" value="Chromosome"/>
</dbReference>
<feature type="compositionally biased region" description="Basic residues" evidence="1">
    <location>
        <begin position="183"/>
        <end position="193"/>
    </location>
</feature>
<sequence length="193" mass="21975">MIDEKRSETLLLERTLQRLFGETSYHVERSPCRGKFRGHNDYSIVFGSGRKLFIGQDKQNYLSGLRKQVGLIQHFRDHQAENTEKIKAALAAHDTPFCDAAVDISPYPGLNELIVYGVVVLTHQSGIKLMYRETNMHYFLVGGDRGWYSLDECMAHLPKDACGERAYCKELPLKSPPPELGKRPQRRKGGPVR</sequence>
<evidence type="ECO:0000313" key="2">
    <source>
        <dbReference type="EMBL" id="QQR06259.1"/>
    </source>
</evidence>
<dbReference type="RefSeq" id="WP_065534561.1">
    <property type="nucleotide sequence ID" value="NZ_CP015406.2"/>
</dbReference>
<dbReference type="AlphaFoldDB" id="A0AAX1KJZ4"/>